<dbReference type="InterPro" id="IPR007730">
    <property type="entry name" value="SPOR-like_dom"/>
</dbReference>
<comment type="caution">
    <text evidence="3">The sequence shown here is derived from an EMBL/GenBank/DDBJ whole genome shotgun (WGS) entry which is preliminary data.</text>
</comment>
<feature type="domain" description="SPOR" evidence="2">
    <location>
        <begin position="428"/>
        <end position="514"/>
    </location>
</feature>
<sequence length="515" mass="53295">MPDQNCKATPTRHHPRRRTLPLAFALPAALLMLAGCAVGEGGMVEVVSPPAASIDSALAALARGNRPNADAWTDRALRETPGNPYALLVRGLLAERAAQPGLARESYQAILAQDPDELIAPTPLDLTAQPRRVAEVAAERLRGLSPSAVGPGMARVPGVSGPTALQSPTARPTPAVAPSGSARTNVARRFEILERLAREGMISGEEYRTHRAANLGALMPLTQAPPSVGLTRPPPRDTAVIARLRDLGRTFESGAISAGQHAEERRAILDALLPAQPTAREAPLTRPSGAAAQRHAQRLEDTLRRGLITIPEYEAERAALAAAGVRGRGAPRPAPAVIGPGGGMTPAISAMPSPPTPGETAQDTPEGDAGTAAPSGAATAPRLLVPPVPSEPGITAGPPTANAEDPATQRFTGVTNAPPGASDAEAAATRGSGNYVHLASYRDETSARAGWAALSQRYAGSMRDMAPHYQRVTVPGKGTFIRLKAGPVGIPGGANRLCDQLRGAGQFCEPTTLLE</sequence>
<protein>
    <recommendedName>
        <fullName evidence="2">SPOR domain-containing protein</fullName>
    </recommendedName>
</protein>
<evidence type="ECO:0000313" key="4">
    <source>
        <dbReference type="Proteomes" id="UP000554286"/>
    </source>
</evidence>
<dbReference type="RefSeq" id="WP_184043149.1">
    <property type="nucleotide sequence ID" value="NZ_JACIGK010000006.1"/>
</dbReference>
<proteinExistence type="predicted"/>
<evidence type="ECO:0000313" key="3">
    <source>
        <dbReference type="EMBL" id="MBB4265539.1"/>
    </source>
</evidence>
<name>A0A7W6RBP7_9PROT</name>
<dbReference type="GO" id="GO:0042834">
    <property type="term" value="F:peptidoglycan binding"/>
    <property type="evidence" value="ECO:0007669"/>
    <property type="project" value="InterPro"/>
</dbReference>
<dbReference type="InterPro" id="IPR011990">
    <property type="entry name" value="TPR-like_helical_dom_sf"/>
</dbReference>
<feature type="compositionally biased region" description="Low complexity" evidence="1">
    <location>
        <begin position="323"/>
        <end position="338"/>
    </location>
</feature>
<reference evidence="3 4" key="1">
    <citation type="submission" date="2020-08" db="EMBL/GenBank/DDBJ databases">
        <title>Genome sequencing of Purple Non-Sulfur Bacteria from various extreme environments.</title>
        <authorList>
            <person name="Mayer M."/>
        </authorList>
    </citation>
    <scope>NUCLEOTIDE SEQUENCE [LARGE SCALE GENOMIC DNA]</scope>
    <source>
        <strain evidence="3 4">JA131</strain>
    </source>
</reference>
<dbReference type="Gene3D" id="1.25.40.10">
    <property type="entry name" value="Tetratricopeptide repeat domain"/>
    <property type="match status" value="1"/>
</dbReference>
<dbReference type="EMBL" id="JACIGK010000006">
    <property type="protein sequence ID" value="MBB4265539.1"/>
    <property type="molecule type" value="Genomic_DNA"/>
</dbReference>
<feature type="compositionally biased region" description="Low complexity" evidence="1">
    <location>
        <begin position="369"/>
        <end position="381"/>
    </location>
</feature>
<feature type="compositionally biased region" description="Low complexity" evidence="1">
    <location>
        <begin position="417"/>
        <end position="428"/>
    </location>
</feature>
<accession>A0A7W6RBP7</accession>
<organism evidence="3 4">
    <name type="scientific">Roseospira visakhapatnamensis</name>
    <dbReference type="NCBI Taxonomy" id="390880"/>
    <lineage>
        <taxon>Bacteria</taxon>
        <taxon>Pseudomonadati</taxon>
        <taxon>Pseudomonadota</taxon>
        <taxon>Alphaproteobacteria</taxon>
        <taxon>Rhodospirillales</taxon>
        <taxon>Rhodospirillaceae</taxon>
        <taxon>Roseospira</taxon>
    </lineage>
</organism>
<dbReference type="PROSITE" id="PS51724">
    <property type="entry name" value="SPOR"/>
    <property type="match status" value="1"/>
</dbReference>
<dbReference type="AlphaFoldDB" id="A0A7W6RBP7"/>
<dbReference type="SUPFAM" id="SSF48452">
    <property type="entry name" value="TPR-like"/>
    <property type="match status" value="1"/>
</dbReference>
<feature type="region of interest" description="Disordered" evidence="1">
    <location>
        <begin position="323"/>
        <end position="428"/>
    </location>
</feature>
<evidence type="ECO:0000259" key="2">
    <source>
        <dbReference type="PROSITE" id="PS51724"/>
    </source>
</evidence>
<feature type="region of interest" description="Disordered" evidence="1">
    <location>
        <begin position="161"/>
        <end position="182"/>
    </location>
</feature>
<evidence type="ECO:0000256" key="1">
    <source>
        <dbReference type="SAM" id="MobiDB-lite"/>
    </source>
</evidence>
<keyword evidence="4" id="KW-1185">Reference proteome</keyword>
<dbReference type="Proteomes" id="UP000554286">
    <property type="component" value="Unassembled WGS sequence"/>
</dbReference>
<gene>
    <name evidence="3" type="ORF">GGD89_001158</name>
</gene>